<dbReference type="GO" id="GO:0003848">
    <property type="term" value="F:2-amino-4-hydroxy-6-hydroxymethyldihydropteridine diphosphokinase activity"/>
    <property type="evidence" value="ECO:0007669"/>
    <property type="project" value="UniProtKB-EC"/>
</dbReference>
<keyword evidence="7" id="KW-0418">Kinase</keyword>
<dbReference type="AlphaFoldDB" id="A0AA95H7V5"/>
<dbReference type="PANTHER" id="PTHR43071:SF1">
    <property type="entry name" value="2-AMINO-4-HYDROXY-6-HYDROXYMETHYLDIHYDROPTERIDINE PYROPHOSPHOKINASE"/>
    <property type="match status" value="1"/>
</dbReference>
<dbReference type="InterPro" id="IPR000550">
    <property type="entry name" value="Hppk"/>
</dbReference>
<evidence type="ECO:0000256" key="12">
    <source>
        <dbReference type="ARBA" id="ARBA00033413"/>
    </source>
</evidence>
<evidence type="ECO:0000256" key="10">
    <source>
        <dbReference type="ARBA" id="ARBA00029409"/>
    </source>
</evidence>
<evidence type="ECO:0000313" key="14">
    <source>
        <dbReference type="EMBL" id="WGZ89666.1"/>
    </source>
</evidence>
<evidence type="ECO:0000256" key="7">
    <source>
        <dbReference type="ARBA" id="ARBA00022777"/>
    </source>
</evidence>
<keyword evidence="6" id="KW-0547">Nucleotide-binding</keyword>
<comment type="function">
    <text evidence="10">Catalyzes the transfer of pyrophosphate from adenosine triphosphate (ATP) to 6-hydroxymethyl-7,8-dihydropterin, an enzymatic step in folate biosynthesis pathway.</text>
</comment>
<evidence type="ECO:0000256" key="9">
    <source>
        <dbReference type="ARBA" id="ARBA00022909"/>
    </source>
</evidence>
<dbReference type="Proteomes" id="UP001300672">
    <property type="component" value="Chromosome"/>
</dbReference>
<dbReference type="SUPFAM" id="SSF55083">
    <property type="entry name" value="6-hydroxymethyl-7,8-dihydropterin pyrophosphokinase, HPPK"/>
    <property type="match status" value="1"/>
</dbReference>
<dbReference type="GO" id="GO:0016301">
    <property type="term" value="F:kinase activity"/>
    <property type="evidence" value="ECO:0007669"/>
    <property type="project" value="UniProtKB-KW"/>
</dbReference>
<name>A0AA95H7V5_9GAMM</name>
<evidence type="ECO:0000256" key="8">
    <source>
        <dbReference type="ARBA" id="ARBA00022840"/>
    </source>
</evidence>
<dbReference type="NCBIfam" id="TIGR01498">
    <property type="entry name" value="folK"/>
    <property type="match status" value="1"/>
</dbReference>
<keyword evidence="9" id="KW-0289">Folate biosynthesis</keyword>
<evidence type="ECO:0000256" key="4">
    <source>
        <dbReference type="ARBA" id="ARBA00016218"/>
    </source>
</evidence>
<evidence type="ECO:0000256" key="5">
    <source>
        <dbReference type="ARBA" id="ARBA00022679"/>
    </source>
</evidence>
<dbReference type="GO" id="GO:0046656">
    <property type="term" value="P:folic acid biosynthetic process"/>
    <property type="evidence" value="ECO:0007669"/>
    <property type="project" value="UniProtKB-KW"/>
</dbReference>
<protein>
    <recommendedName>
        <fullName evidence="4">2-amino-4-hydroxy-6-hydroxymethyldihydropteridine pyrophosphokinase</fullName>
        <ecNumber evidence="3">2.7.6.3</ecNumber>
    </recommendedName>
    <alternativeName>
        <fullName evidence="11">6-hydroxymethyl-7,8-dihydropterin pyrophosphokinase</fullName>
    </alternativeName>
    <alternativeName>
        <fullName evidence="12">7,8-dihydro-6-hydroxymethylpterin-pyrophosphokinase</fullName>
    </alternativeName>
</protein>
<dbReference type="EMBL" id="CP124755">
    <property type="protein sequence ID" value="WGZ89666.1"/>
    <property type="molecule type" value="Genomic_DNA"/>
</dbReference>
<proteinExistence type="inferred from homology"/>
<dbReference type="KEGG" id="tdu:QJT80_09135"/>
<evidence type="ECO:0000256" key="1">
    <source>
        <dbReference type="ARBA" id="ARBA00005051"/>
    </source>
</evidence>
<evidence type="ECO:0000256" key="6">
    <source>
        <dbReference type="ARBA" id="ARBA00022741"/>
    </source>
</evidence>
<dbReference type="Gene3D" id="3.30.70.560">
    <property type="entry name" value="7,8-Dihydro-6-hydroxymethylpterin-pyrophosphokinase HPPK"/>
    <property type="match status" value="1"/>
</dbReference>
<dbReference type="EC" id="2.7.6.3" evidence="3"/>
<dbReference type="InterPro" id="IPR035907">
    <property type="entry name" value="Hppk_sf"/>
</dbReference>
<gene>
    <name evidence="14" type="primary">folK</name>
    <name evidence="14" type="ORF">QJT80_09135</name>
</gene>
<reference evidence="14" key="1">
    <citation type="journal article" date="2023" name="Int. J. Mol. Sci.">
        <title>Metagenomics Revealed a New Genus 'Candidatus Thiocaldithrix dubininis' gen. nov., sp. nov. and a New Species 'Candidatus Thiothrix putei' sp. nov. in the Family Thiotrichaceae, Some Members of Which Have Traits of Both Na+- and H+-Motive Energetics.</title>
        <authorList>
            <person name="Ravin N.V."/>
            <person name="Muntyan M.S."/>
            <person name="Smolyakov D.D."/>
            <person name="Rudenko T.S."/>
            <person name="Beletsky A.V."/>
            <person name="Mardanov A.V."/>
            <person name="Grabovich M.Y."/>
        </authorList>
    </citation>
    <scope>NUCLEOTIDE SEQUENCE</scope>
    <source>
        <strain evidence="14">GKL-01</strain>
    </source>
</reference>
<dbReference type="PROSITE" id="PS00794">
    <property type="entry name" value="HPPK"/>
    <property type="match status" value="1"/>
</dbReference>
<dbReference type="PANTHER" id="PTHR43071">
    <property type="entry name" value="2-AMINO-4-HYDROXY-6-HYDROXYMETHYLDIHYDROPTERIDINE PYROPHOSPHOKINASE"/>
    <property type="match status" value="1"/>
</dbReference>
<evidence type="ECO:0000256" key="3">
    <source>
        <dbReference type="ARBA" id="ARBA00013253"/>
    </source>
</evidence>
<dbReference type="GO" id="GO:0005524">
    <property type="term" value="F:ATP binding"/>
    <property type="evidence" value="ECO:0007669"/>
    <property type="project" value="UniProtKB-KW"/>
</dbReference>
<dbReference type="CDD" id="cd00483">
    <property type="entry name" value="HPPK"/>
    <property type="match status" value="1"/>
</dbReference>
<reference evidence="14" key="2">
    <citation type="submission" date="2023-04" db="EMBL/GenBank/DDBJ databases">
        <authorList>
            <person name="Beletskiy A.V."/>
            <person name="Mardanov A.V."/>
            <person name="Ravin N.V."/>
        </authorList>
    </citation>
    <scope>NUCLEOTIDE SEQUENCE</scope>
    <source>
        <strain evidence="14">GKL-01</strain>
    </source>
</reference>
<comment type="similarity">
    <text evidence="2">Belongs to the HPPK family.</text>
</comment>
<keyword evidence="5 14" id="KW-0808">Transferase</keyword>
<organism evidence="14">
    <name type="scientific">Candidatus Thiocaldithrix dubininis</name>
    <dbReference type="NCBI Taxonomy" id="3080823"/>
    <lineage>
        <taxon>Bacteria</taxon>
        <taxon>Pseudomonadati</taxon>
        <taxon>Pseudomonadota</taxon>
        <taxon>Gammaproteobacteria</taxon>
        <taxon>Thiotrichales</taxon>
        <taxon>Thiotrichaceae</taxon>
        <taxon>Candidatus Thiocaldithrix</taxon>
    </lineage>
</organism>
<evidence type="ECO:0000256" key="11">
    <source>
        <dbReference type="ARBA" id="ARBA00029766"/>
    </source>
</evidence>
<sequence length="167" mass="18605">MNSNLAYIGLGSNLNNPLQQVRSAIQQLADEPAVNLHAVSRFYTSQPMGPQDQPDYVNAVIALNTSLSAPDLLQVLFKIERQHGRDRHQQIRWGARTLDLDLLLYGDTQLHTPDLQIPHPGICQRAFVLLPLLDIAPTLSLPNGQGLTHCLQDLSQQDDVGWVYPLQ</sequence>
<evidence type="ECO:0000259" key="13">
    <source>
        <dbReference type="PROSITE" id="PS00794"/>
    </source>
</evidence>
<evidence type="ECO:0000256" key="2">
    <source>
        <dbReference type="ARBA" id="ARBA00005810"/>
    </source>
</evidence>
<accession>A0AA95H7V5</accession>
<comment type="pathway">
    <text evidence="1">Cofactor biosynthesis; tetrahydrofolate biosynthesis; 2-amino-4-hydroxy-6-hydroxymethyl-7,8-dihydropteridine diphosphate from 7,8-dihydroneopterin triphosphate: step 4/4.</text>
</comment>
<dbReference type="Pfam" id="PF01288">
    <property type="entry name" value="HPPK"/>
    <property type="match status" value="1"/>
</dbReference>
<feature type="domain" description="7,8-dihydro-6-hydroxymethylpterin-pyrophosphokinase" evidence="13">
    <location>
        <begin position="92"/>
        <end position="103"/>
    </location>
</feature>
<keyword evidence="8" id="KW-0067">ATP-binding</keyword>